<feature type="domain" description="F-box" evidence="1">
    <location>
        <begin position="370"/>
        <end position="416"/>
    </location>
</feature>
<reference evidence="2" key="1">
    <citation type="submission" date="2023-03" db="EMBL/GenBank/DDBJ databases">
        <title>Massive genome expansion in bonnet fungi (Mycena s.s.) driven by repeated elements and novel gene families across ecological guilds.</title>
        <authorList>
            <consortium name="Lawrence Berkeley National Laboratory"/>
            <person name="Harder C.B."/>
            <person name="Miyauchi S."/>
            <person name="Viragh M."/>
            <person name="Kuo A."/>
            <person name="Thoen E."/>
            <person name="Andreopoulos B."/>
            <person name="Lu D."/>
            <person name="Skrede I."/>
            <person name="Drula E."/>
            <person name="Henrissat B."/>
            <person name="Morin E."/>
            <person name="Kohler A."/>
            <person name="Barry K."/>
            <person name="LaButti K."/>
            <person name="Morin E."/>
            <person name="Salamov A."/>
            <person name="Lipzen A."/>
            <person name="Mereny Z."/>
            <person name="Hegedus B."/>
            <person name="Baldrian P."/>
            <person name="Stursova M."/>
            <person name="Weitz H."/>
            <person name="Taylor A."/>
            <person name="Grigoriev I.V."/>
            <person name="Nagy L.G."/>
            <person name="Martin F."/>
            <person name="Kauserud H."/>
        </authorList>
    </citation>
    <scope>NUCLEOTIDE SEQUENCE</scope>
    <source>
        <strain evidence="2">CBHHK067</strain>
    </source>
</reference>
<evidence type="ECO:0000313" key="3">
    <source>
        <dbReference type="Proteomes" id="UP001221757"/>
    </source>
</evidence>
<keyword evidence="3" id="KW-1185">Reference proteome</keyword>
<dbReference type="InterPro" id="IPR001810">
    <property type="entry name" value="F-box_dom"/>
</dbReference>
<dbReference type="EMBL" id="JARKIE010000168">
    <property type="protein sequence ID" value="KAJ7672112.1"/>
    <property type="molecule type" value="Genomic_DNA"/>
</dbReference>
<evidence type="ECO:0000259" key="1">
    <source>
        <dbReference type="PROSITE" id="PS50181"/>
    </source>
</evidence>
<accession>A0AAD7D0E8</accession>
<evidence type="ECO:0000313" key="2">
    <source>
        <dbReference type="EMBL" id="KAJ7672112.1"/>
    </source>
</evidence>
<dbReference type="PROSITE" id="PS50181">
    <property type="entry name" value="FBOX"/>
    <property type="match status" value="1"/>
</dbReference>
<gene>
    <name evidence="2" type="ORF">B0H17DRAFT_989058</name>
</gene>
<dbReference type="Proteomes" id="UP001221757">
    <property type="component" value="Unassembled WGS sequence"/>
</dbReference>
<organism evidence="2 3">
    <name type="scientific">Mycena rosella</name>
    <name type="common">Pink bonnet</name>
    <name type="synonym">Agaricus rosellus</name>
    <dbReference type="NCBI Taxonomy" id="1033263"/>
    <lineage>
        <taxon>Eukaryota</taxon>
        <taxon>Fungi</taxon>
        <taxon>Dikarya</taxon>
        <taxon>Basidiomycota</taxon>
        <taxon>Agaricomycotina</taxon>
        <taxon>Agaricomycetes</taxon>
        <taxon>Agaricomycetidae</taxon>
        <taxon>Agaricales</taxon>
        <taxon>Marasmiineae</taxon>
        <taxon>Mycenaceae</taxon>
        <taxon>Mycena</taxon>
    </lineage>
</organism>
<comment type="caution">
    <text evidence="2">The sequence shown here is derived from an EMBL/GenBank/DDBJ whole genome shotgun (WGS) entry which is preliminary data.</text>
</comment>
<sequence length="495" mass="55493">MGTRGHKVYRHKGWYHVYYNHYDSYPSNFGLKVAAEIPVGDEKVYKEWLEQLREQMDKHFEENKDVLETYQDANIITQTQSVADIMIEWVYEIDLDHEVFLIDGNPLFALKNMPGPDLFLQCIGVDSYGHRSYSPSTPDEHKYNWKSPPPEVEDRVIAEYDARQSTPPHSKLTIAELLDAPASVGSCEAARIGLYEVVIGKMMQAWGVGHYVRLLEAVPDRSEIPSELLPLGLNMVEVAVGRMAFSKGKSFAAAELKEFSWLALDICIRIVTHLDEERNVKKAVLGLVDEVISRRQSGSVAYGILFSFFHCIVLQVDRNNEFKSTTTLQFLPDFHSTSPSTPGIVAVARLGYHCFTAPKANGVANTLPSSHFLNQVPLDVLEHIATNLDPADLESFRAVTPLFEPVTDALLRYAYIGDYRLLNVVQASPISEQSGRSKKLIDVSNTFSAIVPSDGTFVPELRVGHSGELFFSFKFGDGTRKVPYEVVKPESVDSI</sequence>
<protein>
    <recommendedName>
        <fullName evidence="1">F-box domain-containing protein</fullName>
    </recommendedName>
</protein>
<dbReference type="AlphaFoldDB" id="A0AAD7D0E8"/>
<proteinExistence type="predicted"/>
<name>A0AAD7D0E8_MYCRO</name>